<keyword evidence="2" id="KW-0255">Endonuclease</keyword>
<dbReference type="RefSeq" id="WP_181642653.1">
    <property type="nucleotide sequence ID" value="NZ_CCXJ01000789.2"/>
</dbReference>
<keyword evidence="2" id="KW-0378">Hydrolase</keyword>
<protein>
    <submittedName>
        <fullName evidence="2">Very-short-patch-repair endonuclease</fullName>
    </submittedName>
</protein>
<dbReference type="EMBL" id="JAUSQM010000001">
    <property type="protein sequence ID" value="MDP9823616.1"/>
    <property type="molecule type" value="Genomic_DNA"/>
</dbReference>
<keyword evidence="2" id="KW-0540">Nuclease</keyword>
<gene>
    <name evidence="2" type="ORF">J2S59_003425</name>
</gene>
<evidence type="ECO:0000313" key="2">
    <source>
        <dbReference type="EMBL" id="MDP9823616.1"/>
    </source>
</evidence>
<keyword evidence="3" id="KW-1185">Reference proteome</keyword>
<reference evidence="2 3" key="1">
    <citation type="submission" date="2023-07" db="EMBL/GenBank/DDBJ databases">
        <title>Sequencing the genomes of 1000 actinobacteria strains.</title>
        <authorList>
            <person name="Klenk H.-P."/>
        </authorList>
    </citation>
    <scope>NUCLEOTIDE SEQUENCE [LARGE SCALE GENOMIC DNA]</scope>
    <source>
        <strain evidence="2 3">GD13</strain>
    </source>
</reference>
<evidence type="ECO:0000256" key="1">
    <source>
        <dbReference type="SAM" id="MobiDB-lite"/>
    </source>
</evidence>
<comment type="caution">
    <text evidence="2">The sequence shown here is derived from an EMBL/GenBank/DDBJ whole genome shotgun (WGS) entry which is preliminary data.</text>
</comment>
<dbReference type="Proteomes" id="UP001240447">
    <property type="component" value="Unassembled WGS sequence"/>
</dbReference>
<feature type="region of interest" description="Disordered" evidence="1">
    <location>
        <begin position="215"/>
        <end position="238"/>
    </location>
</feature>
<proteinExistence type="predicted"/>
<organism evidence="2 3">
    <name type="scientific">Nocardioides massiliensis</name>
    <dbReference type="NCBI Taxonomy" id="1325935"/>
    <lineage>
        <taxon>Bacteria</taxon>
        <taxon>Bacillati</taxon>
        <taxon>Actinomycetota</taxon>
        <taxon>Actinomycetes</taxon>
        <taxon>Propionibacteriales</taxon>
        <taxon>Nocardioidaceae</taxon>
        <taxon>Nocardioides</taxon>
    </lineage>
</organism>
<sequence length="238" mass="26442">MDEAPAYDVIDGLRVADPGEVVLGCARDLGLLDLVPLLDSAARSGVDLDALRTTAGSGRHGGAALRRALTLADPRAESPWETVLRLQHQTFEVEVVPQLVVEDARGFVARGDLWIAGTRTLQEYDGAVHRTRAQQREDLRRQRRLNEAGWTRNGYTSVDVVARPHLVLRDADRVLGRPYERTRIDAWRALLRGSSLTAPGQVRLLKRWRTRLRLWRGPPSPAGRAGRRGRTSAPTARS</sequence>
<accession>A0ABT9NT64</accession>
<evidence type="ECO:0000313" key="3">
    <source>
        <dbReference type="Proteomes" id="UP001240447"/>
    </source>
</evidence>
<dbReference type="GO" id="GO:0004519">
    <property type="term" value="F:endonuclease activity"/>
    <property type="evidence" value="ECO:0007669"/>
    <property type="project" value="UniProtKB-KW"/>
</dbReference>
<name>A0ABT9NT64_9ACTN</name>